<accession>A0A7V1BIA4</accession>
<dbReference type="EMBL" id="DRFN01000056">
    <property type="protein sequence ID" value="HDZ53759.1"/>
    <property type="molecule type" value="Genomic_DNA"/>
</dbReference>
<keyword evidence="1" id="KW-0808">Transferase</keyword>
<comment type="caution">
    <text evidence="1">The sequence shown here is derived from an EMBL/GenBank/DDBJ whole genome shotgun (WGS) entry which is preliminary data.</text>
</comment>
<dbReference type="PROSITE" id="PS00101">
    <property type="entry name" value="HEXAPEP_TRANSFERASES"/>
    <property type="match status" value="1"/>
</dbReference>
<dbReference type="Gene3D" id="2.160.10.10">
    <property type="entry name" value="Hexapeptide repeat proteins"/>
    <property type="match status" value="1"/>
</dbReference>
<dbReference type="Proteomes" id="UP000885704">
    <property type="component" value="Unassembled WGS sequence"/>
</dbReference>
<dbReference type="PANTHER" id="PTHR23416:SF78">
    <property type="entry name" value="LIPOPOLYSACCHARIDE BIOSYNTHESIS O-ACETYL TRANSFERASE WBBJ-RELATED"/>
    <property type="match status" value="1"/>
</dbReference>
<protein>
    <submittedName>
        <fullName evidence="1">Acyltransferase</fullName>
    </submittedName>
</protein>
<dbReference type="AlphaFoldDB" id="A0A7V1BIA4"/>
<dbReference type="GO" id="GO:0016746">
    <property type="term" value="F:acyltransferase activity"/>
    <property type="evidence" value="ECO:0007669"/>
    <property type="project" value="UniProtKB-KW"/>
</dbReference>
<evidence type="ECO:0000313" key="1">
    <source>
        <dbReference type="EMBL" id="HDZ53759.1"/>
    </source>
</evidence>
<sequence length="234" mass="24776">MEVAWVGGSQGGISVMDNGHNNQVDIAPDFACSGGARIVFNGNNNHVIIGEETVISAGLIEMRNHDSVIRIGANCRLAGSFRCRAQNTSILIGDCTTTMMAHLSLHEAGTITIGEDCMFSGDIMMDVSDMHSILDAETGARLNPAQDIEIGDHVWLAQGVRIMKGALIGQHSVIGSRSMVMGAIPSHSLAVGVPARVVRSGITWDRRRLGAKKMLGTQVTEGMLEPLDGISAGE</sequence>
<dbReference type="SUPFAM" id="SSF51161">
    <property type="entry name" value="Trimeric LpxA-like enzymes"/>
    <property type="match status" value="1"/>
</dbReference>
<dbReference type="CDD" id="cd04647">
    <property type="entry name" value="LbH_MAT_like"/>
    <property type="match status" value="1"/>
</dbReference>
<dbReference type="InterPro" id="IPR018357">
    <property type="entry name" value="Hexapep_transf_CS"/>
</dbReference>
<dbReference type="InterPro" id="IPR011004">
    <property type="entry name" value="Trimer_LpxA-like_sf"/>
</dbReference>
<reference evidence="1" key="1">
    <citation type="journal article" date="2020" name="mSystems">
        <title>Genome- and Community-Level Interaction Insights into Carbon Utilization and Element Cycling Functions of Hydrothermarchaeota in Hydrothermal Sediment.</title>
        <authorList>
            <person name="Zhou Z."/>
            <person name="Liu Y."/>
            <person name="Xu W."/>
            <person name="Pan J."/>
            <person name="Luo Z.H."/>
            <person name="Li M."/>
        </authorList>
    </citation>
    <scope>NUCLEOTIDE SEQUENCE [LARGE SCALE GENOMIC DNA]</scope>
    <source>
        <strain evidence="1">HyVt-323</strain>
    </source>
</reference>
<organism evidence="1">
    <name type="scientific">Sulfitobacter litoralis</name>
    <dbReference type="NCBI Taxonomy" id="335975"/>
    <lineage>
        <taxon>Bacteria</taxon>
        <taxon>Pseudomonadati</taxon>
        <taxon>Pseudomonadota</taxon>
        <taxon>Alphaproteobacteria</taxon>
        <taxon>Rhodobacterales</taxon>
        <taxon>Roseobacteraceae</taxon>
        <taxon>Sulfitobacter</taxon>
    </lineage>
</organism>
<gene>
    <name evidence="1" type="ORF">ENH63_18695</name>
</gene>
<dbReference type="InterPro" id="IPR051159">
    <property type="entry name" value="Hexapeptide_acetyltransf"/>
</dbReference>
<proteinExistence type="predicted"/>
<keyword evidence="1" id="KW-0012">Acyltransferase</keyword>
<name>A0A7V1BIA4_9RHOB</name>
<dbReference type="PANTHER" id="PTHR23416">
    <property type="entry name" value="SIALIC ACID SYNTHASE-RELATED"/>
    <property type="match status" value="1"/>
</dbReference>